<organism evidence="1 2">
    <name type="scientific">Candidatus Dojkabacteria bacterium</name>
    <dbReference type="NCBI Taxonomy" id="2099670"/>
    <lineage>
        <taxon>Bacteria</taxon>
        <taxon>Candidatus Dojkabacteria</taxon>
    </lineage>
</organism>
<dbReference type="Proteomes" id="UP000760819">
    <property type="component" value="Unassembled WGS sequence"/>
</dbReference>
<comment type="caution">
    <text evidence="1">The sequence shown here is derived from an EMBL/GenBank/DDBJ whole genome shotgun (WGS) entry which is preliminary data.</text>
</comment>
<protein>
    <submittedName>
        <fullName evidence="1">Toxin</fullName>
    </submittedName>
</protein>
<proteinExistence type="predicted"/>
<sequence>MHNVIQLLKTNNVVYAWNEQKNLMLEFERGICFEEIVYLIESGCLVEELEHPNQEKCEGQKILVVDVGGYAYLVPCKNTVEGKFLKTIIPSRKATKEYIKQSHDE</sequence>
<dbReference type="AlphaFoldDB" id="A0A955L0B5"/>
<gene>
    <name evidence="1" type="ORF">KC640_02350</name>
</gene>
<reference evidence="1" key="1">
    <citation type="submission" date="2020-04" db="EMBL/GenBank/DDBJ databases">
        <authorList>
            <person name="Zhang T."/>
        </authorList>
    </citation>
    <scope>NUCLEOTIDE SEQUENCE</scope>
    <source>
        <strain evidence="1">HKST-UBA12</strain>
    </source>
</reference>
<accession>A0A955L0B5</accession>
<dbReference type="EMBL" id="JAGQLI010000119">
    <property type="protein sequence ID" value="MCA9379246.1"/>
    <property type="molecule type" value="Genomic_DNA"/>
</dbReference>
<evidence type="ECO:0000313" key="2">
    <source>
        <dbReference type="Proteomes" id="UP000760819"/>
    </source>
</evidence>
<reference evidence="1" key="2">
    <citation type="journal article" date="2021" name="Microbiome">
        <title>Successional dynamics and alternative stable states in a saline activated sludge microbial community over 9 years.</title>
        <authorList>
            <person name="Wang Y."/>
            <person name="Ye J."/>
            <person name="Ju F."/>
            <person name="Liu L."/>
            <person name="Boyd J.A."/>
            <person name="Deng Y."/>
            <person name="Parks D.H."/>
            <person name="Jiang X."/>
            <person name="Yin X."/>
            <person name="Woodcroft B.J."/>
            <person name="Tyson G.W."/>
            <person name="Hugenholtz P."/>
            <person name="Polz M.F."/>
            <person name="Zhang T."/>
        </authorList>
    </citation>
    <scope>NUCLEOTIDE SEQUENCE</scope>
    <source>
        <strain evidence="1">HKST-UBA12</strain>
    </source>
</reference>
<name>A0A955L0B5_9BACT</name>
<evidence type="ECO:0000313" key="1">
    <source>
        <dbReference type="EMBL" id="MCA9379246.1"/>
    </source>
</evidence>